<evidence type="ECO:0000256" key="2">
    <source>
        <dbReference type="ARBA" id="ARBA00022517"/>
    </source>
</evidence>
<dbReference type="HAMAP" id="MF_00651">
    <property type="entry name" value="Nuclease_YqgF"/>
    <property type="match status" value="1"/>
</dbReference>
<keyword evidence="4 5" id="KW-0378">Hydrolase</keyword>
<feature type="domain" description="YqgF/RNase H-like" evidence="6">
    <location>
        <begin position="2"/>
        <end position="104"/>
    </location>
</feature>
<dbReference type="InterPro" id="IPR005227">
    <property type="entry name" value="YqgF"/>
</dbReference>
<dbReference type="AlphaFoldDB" id="A0A419V3I5"/>
<protein>
    <recommendedName>
        <fullName evidence="5">Putative pre-16S rRNA nuclease</fullName>
        <ecNumber evidence="5">3.1.-.-</ecNumber>
    </recommendedName>
</protein>
<proteinExistence type="inferred from homology"/>
<keyword evidence="8" id="KW-1185">Reference proteome</keyword>
<keyword evidence="3 5" id="KW-0540">Nuclease</keyword>
<evidence type="ECO:0000256" key="1">
    <source>
        <dbReference type="ARBA" id="ARBA00022490"/>
    </source>
</evidence>
<dbReference type="GO" id="GO:0005829">
    <property type="term" value="C:cytosol"/>
    <property type="evidence" value="ECO:0007669"/>
    <property type="project" value="TreeGrafter"/>
</dbReference>
<dbReference type="Proteomes" id="UP000285120">
    <property type="component" value="Unassembled WGS sequence"/>
</dbReference>
<dbReference type="NCBIfam" id="TIGR00250">
    <property type="entry name" value="RNAse_H_YqgF"/>
    <property type="match status" value="1"/>
</dbReference>
<dbReference type="PANTHER" id="PTHR33317">
    <property type="entry name" value="POLYNUCLEOTIDYL TRANSFERASE, RIBONUCLEASE H-LIKE SUPERFAMILY PROTEIN"/>
    <property type="match status" value="1"/>
</dbReference>
<keyword evidence="2 5" id="KW-0690">Ribosome biogenesis</keyword>
<dbReference type="RefSeq" id="WP_120193460.1">
    <property type="nucleotide sequence ID" value="NZ_RAPK01000009.1"/>
</dbReference>
<dbReference type="InterPro" id="IPR006641">
    <property type="entry name" value="YqgF/RNaseH-like_dom"/>
</dbReference>
<gene>
    <name evidence="7" type="ORF">ATL39_2281</name>
</gene>
<evidence type="ECO:0000259" key="6">
    <source>
        <dbReference type="SMART" id="SM00732"/>
    </source>
</evidence>
<evidence type="ECO:0000256" key="4">
    <source>
        <dbReference type="ARBA" id="ARBA00022801"/>
    </source>
</evidence>
<dbReference type="EMBL" id="RAPK01000009">
    <property type="protein sequence ID" value="RKD73079.1"/>
    <property type="molecule type" value="Genomic_DNA"/>
</dbReference>
<dbReference type="GO" id="GO:0016788">
    <property type="term" value="F:hydrolase activity, acting on ester bonds"/>
    <property type="evidence" value="ECO:0007669"/>
    <property type="project" value="UniProtKB-UniRule"/>
</dbReference>
<evidence type="ECO:0000256" key="5">
    <source>
        <dbReference type="HAMAP-Rule" id="MF_00651"/>
    </source>
</evidence>
<dbReference type="PANTHER" id="PTHR33317:SF4">
    <property type="entry name" value="POLYNUCLEOTIDYL TRANSFERASE, RIBONUCLEASE H-LIKE SUPERFAMILY PROTEIN"/>
    <property type="match status" value="1"/>
</dbReference>
<sequence length="143" mass="15762">MDRVLGLDVGLKRIGVALSDLMGWTAQGHDTIHLKSSATEESFPAIKQMVDENEVAVVVVGLPKNMNGTIGPRGEQCQEFAAALEKYINIPVVLYDERLTTQAAQKTLIQADVSRKKRKQVVDKMAAVLILQGYLDRNQNSLQ</sequence>
<dbReference type="Gene3D" id="3.30.420.140">
    <property type="entry name" value="YqgF/RNase H-like domain"/>
    <property type="match status" value="1"/>
</dbReference>
<organism evidence="7 8">
    <name type="scientific">Sinobaca qinghaiensis</name>
    <dbReference type="NCBI Taxonomy" id="342944"/>
    <lineage>
        <taxon>Bacteria</taxon>
        <taxon>Bacillati</taxon>
        <taxon>Bacillota</taxon>
        <taxon>Bacilli</taxon>
        <taxon>Bacillales</taxon>
        <taxon>Sporolactobacillaceae</taxon>
        <taxon>Sinobaca</taxon>
    </lineage>
</organism>
<reference evidence="7 8" key="1">
    <citation type="submission" date="2018-09" db="EMBL/GenBank/DDBJ databases">
        <title>Genomic Encyclopedia of Archaeal and Bacterial Type Strains, Phase II (KMG-II): from individual species to whole genera.</title>
        <authorList>
            <person name="Goeker M."/>
        </authorList>
    </citation>
    <scope>NUCLEOTIDE SEQUENCE [LARGE SCALE GENOMIC DNA]</scope>
    <source>
        <strain evidence="7 8">DSM 17008</strain>
    </source>
</reference>
<accession>A0A419V3I5</accession>
<evidence type="ECO:0000256" key="3">
    <source>
        <dbReference type="ARBA" id="ARBA00022722"/>
    </source>
</evidence>
<evidence type="ECO:0000313" key="7">
    <source>
        <dbReference type="EMBL" id="RKD73079.1"/>
    </source>
</evidence>
<dbReference type="CDD" id="cd16964">
    <property type="entry name" value="YqgF"/>
    <property type="match status" value="1"/>
</dbReference>
<dbReference type="InterPro" id="IPR012337">
    <property type="entry name" value="RNaseH-like_sf"/>
</dbReference>
<dbReference type="GO" id="GO:0004518">
    <property type="term" value="F:nuclease activity"/>
    <property type="evidence" value="ECO:0007669"/>
    <property type="project" value="UniProtKB-KW"/>
</dbReference>
<dbReference type="InterPro" id="IPR037027">
    <property type="entry name" value="YqgF/RNaseH-like_dom_sf"/>
</dbReference>
<dbReference type="SUPFAM" id="SSF53098">
    <property type="entry name" value="Ribonuclease H-like"/>
    <property type="match status" value="1"/>
</dbReference>
<dbReference type="EC" id="3.1.-.-" evidence="5"/>
<comment type="similarity">
    <text evidence="5">Belongs to the YqgF HJR family.</text>
</comment>
<keyword evidence="1 5" id="KW-0963">Cytoplasm</keyword>
<comment type="function">
    <text evidence="5">Could be a nuclease involved in processing of the 5'-end of pre-16S rRNA.</text>
</comment>
<evidence type="ECO:0000313" key="8">
    <source>
        <dbReference type="Proteomes" id="UP000285120"/>
    </source>
</evidence>
<comment type="caution">
    <text evidence="7">The sequence shown here is derived from an EMBL/GenBank/DDBJ whole genome shotgun (WGS) entry which is preliminary data.</text>
</comment>
<name>A0A419V3I5_9BACL</name>
<dbReference type="Pfam" id="PF03652">
    <property type="entry name" value="RuvX"/>
    <property type="match status" value="1"/>
</dbReference>
<comment type="subcellular location">
    <subcellularLocation>
        <location evidence="5">Cytoplasm</location>
    </subcellularLocation>
</comment>
<dbReference type="GO" id="GO:0000967">
    <property type="term" value="P:rRNA 5'-end processing"/>
    <property type="evidence" value="ECO:0007669"/>
    <property type="project" value="UniProtKB-UniRule"/>
</dbReference>
<dbReference type="OrthoDB" id="9796140at2"/>
<dbReference type="SMART" id="SM00732">
    <property type="entry name" value="YqgFc"/>
    <property type="match status" value="1"/>
</dbReference>